<dbReference type="Pfam" id="PF26325">
    <property type="entry name" value="YhjD"/>
    <property type="match status" value="1"/>
</dbReference>
<protein>
    <submittedName>
        <fullName evidence="1">Uncharacterized protein</fullName>
    </submittedName>
</protein>
<reference evidence="1 2" key="1">
    <citation type="submission" date="2019-07" db="EMBL/GenBank/DDBJ databases">
        <authorList>
            <person name="Kim J.K."/>
            <person name="Cheong H.-M."/>
            <person name="Choi Y."/>
            <person name="Hwang K.J."/>
            <person name="Lee S."/>
            <person name="Choi C."/>
        </authorList>
    </citation>
    <scope>NUCLEOTIDE SEQUENCE [LARGE SCALE GENOMIC DNA]</scope>
    <source>
        <strain evidence="1 2">KS 22</strain>
    </source>
</reference>
<dbReference type="KEGG" id="cchl:FPL14_02660"/>
<evidence type="ECO:0000313" key="1">
    <source>
        <dbReference type="EMBL" id="QMV40223.1"/>
    </source>
</evidence>
<gene>
    <name evidence="1" type="ORF">FPL14_02660</name>
</gene>
<accession>A0A7G5BTD9</accession>
<evidence type="ECO:0000313" key="2">
    <source>
        <dbReference type="Proteomes" id="UP000515679"/>
    </source>
</evidence>
<dbReference type="EMBL" id="CP041969">
    <property type="protein sequence ID" value="QMV40223.1"/>
    <property type="molecule type" value="Genomic_DNA"/>
</dbReference>
<dbReference type="AlphaFoldDB" id="A0A7G5BTD9"/>
<organism evidence="1 2">
    <name type="scientific">Cohnella cholangitidis</name>
    <dbReference type="NCBI Taxonomy" id="2598458"/>
    <lineage>
        <taxon>Bacteria</taxon>
        <taxon>Bacillati</taxon>
        <taxon>Bacillota</taxon>
        <taxon>Bacilli</taxon>
        <taxon>Bacillales</taxon>
        <taxon>Paenibacillaceae</taxon>
        <taxon>Cohnella</taxon>
    </lineage>
</organism>
<keyword evidence="2" id="KW-1185">Reference proteome</keyword>
<dbReference type="Proteomes" id="UP000515679">
    <property type="component" value="Chromosome"/>
</dbReference>
<dbReference type="RefSeq" id="WP_182301577.1">
    <property type="nucleotide sequence ID" value="NZ_CP041969.1"/>
</dbReference>
<sequence length="124" mass="14325">MSTPRNVTNEERAMVKDAIVIPVMLNYIDNDISTIQKSGLNTDIVLVNGLKKVQDDIINEHIRIKRQLRERGIKIVQETRSKSSIESEFLCRGYNHKMSLLWSTVRTEVLHKASQYTSINLVRE</sequence>
<proteinExistence type="predicted"/>
<name>A0A7G5BTD9_9BACL</name>
<dbReference type="InterPro" id="IPR058600">
    <property type="entry name" value="YhjD-like"/>
</dbReference>